<dbReference type="Pfam" id="PF05504">
    <property type="entry name" value="Spore_GerAC"/>
    <property type="match status" value="1"/>
</dbReference>
<evidence type="ECO:0000259" key="8">
    <source>
        <dbReference type="Pfam" id="PF05504"/>
    </source>
</evidence>
<evidence type="ECO:0000256" key="5">
    <source>
        <dbReference type="ARBA" id="ARBA00023136"/>
    </source>
</evidence>
<name>A0A927H529_9BACL</name>
<sequence length="372" mass="41899">MGKIKPLAAAALIALLAGCGDQRVLESLAFVNATSYDLVQDKEDGAKENLLICIDVPKSDPEGKMKREVLSTVARSKKDAHLQLAKQTELMLVSGQLRSSLFGLSIARSGIWNYVRALVRDPSISQNVKVAVVNGNAGELLAKRYPEHPMTGQYIDRLLEKEADKMSVPRVTVYDFTRDFYDDGIDAVAPILKQGKKNIEVNGIALFDQDRYITRIEPDQMPIFALLRQNVKNGELSIDIKKSGEEAEQIMINSIVSRRKVKVRRGENGNFIVNIHFRVMGTLREYLGDLDMSDDRHRRELEKRVTASLLKDADAMVAMLRKHNVDSLGIGKRVRNSMSYKEWSKTDWNAVYPKLDIKVTGEMIIKDFGKVY</sequence>
<dbReference type="GO" id="GO:0009847">
    <property type="term" value="P:spore germination"/>
    <property type="evidence" value="ECO:0007669"/>
    <property type="project" value="InterPro"/>
</dbReference>
<gene>
    <name evidence="10" type="ORF">IDH41_05970</name>
</gene>
<comment type="similarity">
    <text evidence="2">Belongs to the GerABKC lipoprotein family.</text>
</comment>
<dbReference type="InterPro" id="IPR008844">
    <property type="entry name" value="Spore_GerAC-like"/>
</dbReference>
<dbReference type="EMBL" id="JACXIY010000007">
    <property type="protein sequence ID" value="MBD2868113.1"/>
    <property type="molecule type" value="Genomic_DNA"/>
</dbReference>
<proteinExistence type="inferred from homology"/>
<keyword evidence="5" id="KW-0472">Membrane</keyword>
<dbReference type="Gene3D" id="3.30.300.210">
    <property type="entry name" value="Nutrient germinant receptor protein C, domain 3"/>
    <property type="match status" value="1"/>
</dbReference>
<dbReference type="PROSITE" id="PS51257">
    <property type="entry name" value="PROKAR_LIPOPROTEIN"/>
    <property type="match status" value="1"/>
</dbReference>
<comment type="caution">
    <text evidence="10">The sequence shown here is derived from an EMBL/GenBank/DDBJ whole genome shotgun (WGS) entry which is preliminary data.</text>
</comment>
<dbReference type="GO" id="GO:0016020">
    <property type="term" value="C:membrane"/>
    <property type="evidence" value="ECO:0007669"/>
    <property type="project" value="UniProtKB-SubCell"/>
</dbReference>
<keyword evidence="7" id="KW-0449">Lipoprotein</keyword>
<dbReference type="AlphaFoldDB" id="A0A927H529"/>
<keyword evidence="6" id="KW-0564">Palmitate</keyword>
<keyword evidence="4" id="KW-0732">Signal</keyword>
<dbReference type="InterPro" id="IPR046953">
    <property type="entry name" value="Spore_GerAC-like_C"/>
</dbReference>
<feature type="domain" description="Spore germination protein N-terminal" evidence="9">
    <location>
        <begin position="21"/>
        <end position="193"/>
    </location>
</feature>
<organism evidence="10 11">
    <name type="scientific">Paenibacillus arenilitoris</name>
    <dbReference type="NCBI Taxonomy" id="2772299"/>
    <lineage>
        <taxon>Bacteria</taxon>
        <taxon>Bacillati</taxon>
        <taxon>Bacillota</taxon>
        <taxon>Bacilli</taxon>
        <taxon>Bacillales</taxon>
        <taxon>Paenibacillaceae</taxon>
        <taxon>Paenibacillus</taxon>
    </lineage>
</organism>
<dbReference type="NCBIfam" id="TIGR02887">
    <property type="entry name" value="spore_ger_x_C"/>
    <property type="match status" value="1"/>
</dbReference>
<reference evidence="10" key="1">
    <citation type="submission" date="2020-09" db="EMBL/GenBank/DDBJ databases">
        <title>A novel bacterium of genus Paenibacillus, isolated from South China Sea.</title>
        <authorList>
            <person name="Huang H."/>
            <person name="Mo K."/>
            <person name="Hu Y."/>
        </authorList>
    </citation>
    <scope>NUCLEOTIDE SEQUENCE</scope>
    <source>
        <strain evidence="10">IB182493</strain>
    </source>
</reference>
<keyword evidence="11" id="KW-1185">Reference proteome</keyword>
<evidence type="ECO:0000313" key="11">
    <source>
        <dbReference type="Proteomes" id="UP000632125"/>
    </source>
</evidence>
<dbReference type="Proteomes" id="UP000632125">
    <property type="component" value="Unassembled WGS sequence"/>
</dbReference>
<protein>
    <submittedName>
        <fullName evidence="10">Ger(X)C family spore germination protein</fullName>
    </submittedName>
</protein>
<dbReference type="InterPro" id="IPR038501">
    <property type="entry name" value="Spore_GerAC_C_sf"/>
</dbReference>
<evidence type="ECO:0000256" key="1">
    <source>
        <dbReference type="ARBA" id="ARBA00004635"/>
    </source>
</evidence>
<comment type="subcellular location">
    <subcellularLocation>
        <location evidence="1">Membrane</location>
        <topology evidence="1">Lipid-anchor</topology>
    </subcellularLocation>
</comment>
<evidence type="ECO:0000256" key="2">
    <source>
        <dbReference type="ARBA" id="ARBA00007886"/>
    </source>
</evidence>
<dbReference type="Pfam" id="PF25198">
    <property type="entry name" value="Spore_GerAC_N"/>
    <property type="match status" value="1"/>
</dbReference>
<dbReference type="PANTHER" id="PTHR35789:SF1">
    <property type="entry name" value="SPORE GERMINATION PROTEIN B3"/>
    <property type="match status" value="1"/>
</dbReference>
<evidence type="ECO:0000259" key="9">
    <source>
        <dbReference type="Pfam" id="PF25198"/>
    </source>
</evidence>
<evidence type="ECO:0000256" key="7">
    <source>
        <dbReference type="ARBA" id="ARBA00023288"/>
    </source>
</evidence>
<keyword evidence="3" id="KW-0309">Germination</keyword>
<dbReference type="RefSeq" id="WP_190859170.1">
    <property type="nucleotide sequence ID" value="NZ_JACXIY010000007.1"/>
</dbReference>
<accession>A0A927H529</accession>
<dbReference type="InterPro" id="IPR057336">
    <property type="entry name" value="GerAC_N"/>
</dbReference>
<evidence type="ECO:0000256" key="6">
    <source>
        <dbReference type="ARBA" id="ARBA00023139"/>
    </source>
</evidence>
<evidence type="ECO:0000256" key="3">
    <source>
        <dbReference type="ARBA" id="ARBA00022544"/>
    </source>
</evidence>
<evidence type="ECO:0000313" key="10">
    <source>
        <dbReference type="EMBL" id="MBD2868113.1"/>
    </source>
</evidence>
<dbReference type="PANTHER" id="PTHR35789">
    <property type="entry name" value="SPORE GERMINATION PROTEIN B3"/>
    <property type="match status" value="1"/>
</dbReference>
<evidence type="ECO:0000256" key="4">
    <source>
        <dbReference type="ARBA" id="ARBA00022729"/>
    </source>
</evidence>
<feature type="domain" description="Spore germination GerAC-like C-terminal" evidence="8">
    <location>
        <begin position="202"/>
        <end position="369"/>
    </location>
</feature>